<dbReference type="RefSeq" id="WP_264139020.1">
    <property type="nucleotide sequence ID" value="NZ_JAOYOD010000001.1"/>
</dbReference>
<protein>
    <recommendedName>
        <fullName evidence="3">Lipocalin-like domain-containing protein</fullName>
    </recommendedName>
</protein>
<organism evidence="1 2">
    <name type="scientific">Reichenbachiella ulvae</name>
    <dbReference type="NCBI Taxonomy" id="2980104"/>
    <lineage>
        <taxon>Bacteria</taxon>
        <taxon>Pseudomonadati</taxon>
        <taxon>Bacteroidota</taxon>
        <taxon>Cytophagia</taxon>
        <taxon>Cytophagales</taxon>
        <taxon>Reichenbachiellaceae</taxon>
        <taxon>Reichenbachiella</taxon>
    </lineage>
</organism>
<name>A0ABT3CX82_9BACT</name>
<accession>A0ABT3CX82</accession>
<evidence type="ECO:0000313" key="1">
    <source>
        <dbReference type="EMBL" id="MCV9388186.1"/>
    </source>
</evidence>
<reference evidence="1 2" key="1">
    <citation type="submission" date="2022-10" db="EMBL/GenBank/DDBJ databases">
        <title>Comparative genomics and taxonomic characterization of three novel marine species of genus Reichenbachiella exhibiting antioxidant and polysaccharide degradation activities.</title>
        <authorList>
            <person name="Muhammad N."/>
            <person name="Lee Y.-J."/>
            <person name="Ko J."/>
            <person name="Kim S.-G."/>
        </authorList>
    </citation>
    <scope>NUCLEOTIDE SEQUENCE [LARGE SCALE GENOMIC DNA]</scope>
    <source>
        <strain evidence="1 2">ABR2-5</strain>
    </source>
</reference>
<comment type="caution">
    <text evidence="1">The sequence shown here is derived from an EMBL/GenBank/DDBJ whole genome shotgun (WGS) entry which is preliminary data.</text>
</comment>
<dbReference type="EMBL" id="JAOYOD010000001">
    <property type="protein sequence ID" value="MCV9388186.1"/>
    <property type="molecule type" value="Genomic_DNA"/>
</dbReference>
<dbReference type="Proteomes" id="UP001300692">
    <property type="component" value="Unassembled WGS sequence"/>
</dbReference>
<evidence type="ECO:0000313" key="2">
    <source>
        <dbReference type="Proteomes" id="UP001300692"/>
    </source>
</evidence>
<proteinExistence type="predicted"/>
<keyword evidence="2" id="KW-1185">Reference proteome</keyword>
<dbReference type="PROSITE" id="PS51257">
    <property type="entry name" value="PROKAR_LIPOPROTEIN"/>
    <property type="match status" value="1"/>
</dbReference>
<evidence type="ECO:0008006" key="3">
    <source>
        <dbReference type="Google" id="ProtNLM"/>
    </source>
</evidence>
<gene>
    <name evidence="1" type="ORF">N7U62_16005</name>
</gene>
<sequence>MKMLLSLSIVLVFLASCQQQEVIHEENIDNPLVGKWKLIEQLADPGDGSGTFRATDKNLQIEFFENKTFKATRSMCSLANYEPQTTEGKVDLNLEVLYPEGCDNLYDDVEFQIQYKMEDGQLLLYYFCIEGCGQKFEKLN</sequence>